<dbReference type="AlphaFoldDB" id="A0A081RDL7"/>
<feature type="domain" description="Phospholipase D-like" evidence="1">
    <location>
        <begin position="71"/>
        <end position="142"/>
    </location>
</feature>
<dbReference type="InterPro" id="IPR025202">
    <property type="entry name" value="PLD-like_dom"/>
</dbReference>
<dbReference type="CDD" id="cd09176">
    <property type="entry name" value="PLDc_unchar6"/>
    <property type="match status" value="1"/>
</dbReference>
<accession>A0A081RDL7</accession>
<organism evidence="2 3">
    <name type="scientific">Sphingobium chlorophenolicum</name>
    <dbReference type="NCBI Taxonomy" id="46429"/>
    <lineage>
        <taxon>Bacteria</taxon>
        <taxon>Pseudomonadati</taxon>
        <taxon>Pseudomonadota</taxon>
        <taxon>Alphaproteobacteria</taxon>
        <taxon>Sphingomonadales</taxon>
        <taxon>Sphingomonadaceae</taxon>
        <taxon>Sphingobium</taxon>
    </lineage>
</organism>
<gene>
    <name evidence="2" type="ORF">BV95_02442</name>
</gene>
<evidence type="ECO:0000313" key="2">
    <source>
        <dbReference type="EMBL" id="KEQ53290.1"/>
    </source>
</evidence>
<dbReference type="PATRIC" id="fig|46429.4.peg.2417"/>
<dbReference type="SUPFAM" id="SSF56024">
    <property type="entry name" value="Phospholipase D/nuclease"/>
    <property type="match status" value="1"/>
</dbReference>
<sequence>MPERTEPSFRLISRDWDAEILAARRAAAGSLRIICPFIKKNALSRLLGGAVGDIEIITRFDLNCFNQGVSDLAALRLAVEAGGRVRGIKHLHSKLYLFGDRSAIATSANVTDAAFRRNHEFGFLAYDPEVVASCGTYFRDLWKRAGADLSLAQLTRWEKQLTAHQRKGCGPAGGSELPDYGADVDVGSPFLPLSTAADPDNQAFVKFFGTAANRAGRDLSIANMIAENGCNWACTYPESKPPRQVEDADVIYMARMVADDMLIFGKAIGRRHRDDEDMASKAEIKARPWKADWPRYVRVHDGRFIDGALDCGISFHEMMRALGPDSFASTQRNLRDGSGNTNPFESYNRKAHMMLTARSRAWIDERLEAALLLHGEVDLRPSRFRPPRA</sequence>
<dbReference type="Proteomes" id="UP000028411">
    <property type="component" value="Unassembled WGS sequence"/>
</dbReference>
<proteinExistence type="predicted"/>
<evidence type="ECO:0000259" key="1">
    <source>
        <dbReference type="Pfam" id="PF13091"/>
    </source>
</evidence>
<dbReference type="EMBL" id="JFHR01000025">
    <property type="protein sequence ID" value="KEQ53290.1"/>
    <property type="molecule type" value="Genomic_DNA"/>
</dbReference>
<comment type="caution">
    <text evidence="2">The sequence shown here is derived from an EMBL/GenBank/DDBJ whole genome shotgun (WGS) entry which is preliminary data.</text>
</comment>
<dbReference type="InterPro" id="IPR059166">
    <property type="entry name" value="PLD-like_cat"/>
</dbReference>
<protein>
    <recommendedName>
        <fullName evidence="1">Phospholipase D-like domain-containing protein</fullName>
    </recommendedName>
</protein>
<dbReference type="Gene3D" id="3.30.870.10">
    <property type="entry name" value="Endonuclease Chain A"/>
    <property type="match status" value="1"/>
</dbReference>
<reference evidence="2 3" key="1">
    <citation type="submission" date="2014-02" db="EMBL/GenBank/DDBJ databases">
        <title>Whole genome sequence of Sphingobium chlorophenolicum NBRC 16172.</title>
        <authorList>
            <person name="Gan H.M."/>
            <person name="Gan H.Y."/>
            <person name="Chew T.H."/>
            <person name="Savka M.A."/>
        </authorList>
    </citation>
    <scope>NUCLEOTIDE SEQUENCE [LARGE SCALE GENOMIC DNA]</scope>
    <source>
        <strain evidence="2 3">NBRC 16172</strain>
    </source>
</reference>
<evidence type="ECO:0000313" key="3">
    <source>
        <dbReference type="Proteomes" id="UP000028411"/>
    </source>
</evidence>
<dbReference type="eggNOG" id="COG1502">
    <property type="taxonomic scope" value="Bacteria"/>
</dbReference>
<name>A0A081RDL7_SPHCR</name>
<dbReference type="Pfam" id="PF13091">
    <property type="entry name" value="PLDc_2"/>
    <property type="match status" value="1"/>
</dbReference>